<name>X8DTT1_9MYCO</name>
<feature type="compositionally biased region" description="Low complexity" evidence="1">
    <location>
        <begin position="22"/>
        <end position="39"/>
    </location>
</feature>
<proteinExistence type="predicted"/>
<evidence type="ECO:0000313" key="3">
    <source>
        <dbReference type="Proteomes" id="UP000023351"/>
    </source>
</evidence>
<protein>
    <submittedName>
        <fullName evidence="2">Uncharacterized protein</fullName>
    </submittedName>
</protein>
<feature type="compositionally biased region" description="Polar residues" evidence="1">
    <location>
        <begin position="1"/>
        <end position="15"/>
    </location>
</feature>
<dbReference type="Proteomes" id="UP000023351">
    <property type="component" value="Unassembled WGS sequence"/>
</dbReference>
<gene>
    <name evidence="2" type="ORF">I540_3795</name>
</gene>
<dbReference type="EMBL" id="JAOJ01000002">
    <property type="protein sequence ID" value="EUA70935.1"/>
    <property type="molecule type" value="Genomic_DNA"/>
</dbReference>
<accession>X8DTT1</accession>
<reference evidence="2 3" key="1">
    <citation type="submission" date="2013-12" db="EMBL/GenBank/DDBJ databases">
        <authorList>
            <person name="Zelazny A."/>
            <person name="Olivier K."/>
            <person name="Holland S."/>
            <person name="Lenaerts A."/>
            <person name="Ordway D."/>
            <person name="DeGroote M.A."/>
            <person name="Parker T."/>
            <person name="Sizemore C."/>
            <person name="Tallon L.J."/>
            <person name="Sadzewicz L.K."/>
            <person name="Sengamalay N."/>
            <person name="Fraser C.M."/>
            <person name="Hine E."/>
            <person name="Shefchek K.A."/>
            <person name="Das S.P."/>
            <person name="Tettelin H."/>
        </authorList>
    </citation>
    <scope>NUCLEOTIDE SEQUENCE [LARGE SCALE GENOMIC DNA]</scope>
    <source>
        <strain evidence="2 3">1513</strain>
    </source>
</reference>
<evidence type="ECO:0000256" key="1">
    <source>
        <dbReference type="SAM" id="MobiDB-lite"/>
    </source>
</evidence>
<dbReference type="AlphaFoldDB" id="X8DTT1"/>
<comment type="caution">
    <text evidence="2">The sequence shown here is derived from an EMBL/GenBank/DDBJ whole genome shotgun (WGS) entry which is preliminary data.</text>
</comment>
<organism evidence="2 3">
    <name type="scientific">Mycobacteroides abscessus subsp. bolletii 1513</name>
    <dbReference type="NCBI Taxonomy" id="1299321"/>
    <lineage>
        <taxon>Bacteria</taxon>
        <taxon>Bacillati</taxon>
        <taxon>Actinomycetota</taxon>
        <taxon>Actinomycetes</taxon>
        <taxon>Mycobacteriales</taxon>
        <taxon>Mycobacteriaceae</taxon>
        <taxon>Mycobacteroides</taxon>
        <taxon>Mycobacteroides abscessus</taxon>
    </lineage>
</organism>
<evidence type="ECO:0000313" key="2">
    <source>
        <dbReference type="EMBL" id="EUA70935.1"/>
    </source>
</evidence>
<feature type="region of interest" description="Disordered" evidence="1">
    <location>
        <begin position="1"/>
        <end position="39"/>
    </location>
</feature>
<dbReference type="PATRIC" id="fig|1299321.3.peg.3651"/>
<sequence>MIPESTLASMQNQHPVGTANCPAAPTADDQAQPADQPGN</sequence>